<feature type="domain" description="DUF397" evidence="1">
    <location>
        <begin position="9"/>
        <end position="64"/>
    </location>
</feature>
<sequence length="71" mass="7278">MTTDSASPAWVKSSYSNNGGSCVEWAPSRAASTGIVPVRDSKNPCGPVLTVPAAAFASFVTGVKTGEFRTV</sequence>
<name>A0ABU2RHD1_9ACTN</name>
<evidence type="ECO:0000313" key="2">
    <source>
        <dbReference type="EMBL" id="MDT0428276.1"/>
    </source>
</evidence>
<reference evidence="3" key="1">
    <citation type="submission" date="2023-07" db="EMBL/GenBank/DDBJ databases">
        <title>30 novel species of actinomycetes from the DSMZ collection.</title>
        <authorList>
            <person name="Nouioui I."/>
        </authorList>
    </citation>
    <scope>NUCLEOTIDE SEQUENCE [LARGE SCALE GENOMIC DNA]</scope>
    <source>
        <strain evidence="3">DSM 41770</strain>
    </source>
</reference>
<dbReference type="EMBL" id="JAVREX010000004">
    <property type="protein sequence ID" value="MDT0428276.1"/>
    <property type="molecule type" value="Genomic_DNA"/>
</dbReference>
<accession>A0ABU2RHD1</accession>
<proteinExistence type="predicted"/>
<dbReference type="Pfam" id="PF04149">
    <property type="entry name" value="DUF397"/>
    <property type="match status" value="1"/>
</dbReference>
<dbReference type="Proteomes" id="UP001183777">
    <property type="component" value="Unassembled WGS sequence"/>
</dbReference>
<gene>
    <name evidence="2" type="ORF">RM649_11545</name>
</gene>
<keyword evidence="3" id="KW-1185">Reference proteome</keyword>
<evidence type="ECO:0000259" key="1">
    <source>
        <dbReference type="Pfam" id="PF04149"/>
    </source>
</evidence>
<dbReference type="InterPro" id="IPR007278">
    <property type="entry name" value="DUF397"/>
</dbReference>
<comment type="caution">
    <text evidence="2">The sequence shown here is derived from an EMBL/GenBank/DDBJ whole genome shotgun (WGS) entry which is preliminary data.</text>
</comment>
<evidence type="ECO:0000313" key="3">
    <source>
        <dbReference type="Proteomes" id="UP001183777"/>
    </source>
</evidence>
<organism evidence="2 3">
    <name type="scientific">Streptomyces salyersiae</name>
    <dbReference type="NCBI Taxonomy" id="3075530"/>
    <lineage>
        <taxon>Bacteria</taxon>
        <taxon>Bacillati</taxon>
        <taxon>Actinomycetota</taxon>
        <taxon>Actinomycetes</taxon>
        <taxon>Kitasatosporales</taxon>
        <taxon>Streptomycetaceae</taxon>
        <taxon>Streptomyces</taxon>
    </lineage>
</organism>
<dbReference type="RefSeq" id="WP_200693253.1">
    <property type="nucleotide sequence ID" value="NZ_JAVREX010000004.1"/>
</dbReference>
<protein>
    <submittedName>
        <fullName evidence="2">DUF397 domain-containing protein</fullName>
    </submittedName>
</protein>